<dbReference type="OrthoDB" id="2554527at2759"/>
<organism evidence="2 3">
    <name type="scientific">Sporisorium reilianum (strain SRZ2)</name>
    <name type="common">Maize head smut fungus</name>
    <dbReference type="NCBI Taxonomy" id="999809"/>
    <lineage>
        <taxon>Eukaryota</taxon>
        <taxon>Fungi</taxon>
        <taxon>Dikarya</taxon>
        <taxon>Basidiomycota</taxon>
        <taxon>Ustilaginomycotina</taxon>
        <taxon>Ustilaginomycetes</taxon>
        <taxon>Ustilaginales</taxon>
        <taxon>Ustilaginaceae</taxon>
        <taxon>Sporisorium</taxon>
    </lineage>
</organism>
<proteinExistence type="predicted"/>
<evidence type="ECO:0000256" key="1">
    <source>
        <dbReference type="SAM" id="MobiDB-lite"/>
    </source>
</evidence>
<keyword evidence="3" id="KW-1185">Reference proteome</keyword>
<dbReference type="eggNOG" id="ENOG502R186">
    <property type="taxonomic scope" value="Eukaryota"/>
</dbReference>
<feature type="compositionally biased region" description="Polar residues" evidence="1">
    <location>
        <begin position="247"/>
        <end position="259"/>
    </location>
</feature>
<evidence type="ECO:0000313" key="3">
    <source>
        <dbReference type="Proteomes" id="UP000008867"/>
    </source>
</evidence>
<accession>E6ZWD7</accession>
<dbReference type="AlphaFoldDB" id="E6ZWD7"/>
<protein>
    <submittedName>
        <fullName evidence="2">Uncharacterized protein</fullName>
    </submittedName>
</protein>
<feature type="compositionally biased region" description="Basic and acidic residues" evidence="1">
    <location>
        <begin position="36"/>
        <end position="60"/>
    </location>
</feature>
<sequence length="289" mass="31309">MTMAANQMLLRRTAVLSWTSRRTLTTSARAFNVTPELKREGPTAHKGDKHKFDDGRDDPHYPGVQQKIKAFNDPYPNRPNENRQQPEPESPRGHEGAFADHRGRGDRADGEHLTGSEEAAETRTTARVGQMAKNAAKSLFGSSDKRSFSTSSRVFAQEPAHPERTTPATTPKGSLNEHPGYTTADAPIDSRPPSEMPKPSEHARPSSTTGNASTKAAEPHPDVHAMADGANQPGAGVDAIHPEDRTQNSWGANARSAQFNPEEGKRQPLHHGGSHEGGFKGQPDGKSRT</sequence>
<feature type="compositionally biased region" description="Basic and acidic residues" evidence="1">
    <location>
        <begin position="273"/>
        <end position="289"/>
    </location>
</feature>
<evidence type="ECO:0000313" key="2">
    <source>
        <dbReference type="EMBL" id="CBQ71544.1"/>
    </source>
</evidence>
<dbReference type="Pfam" id="PF19989">
    <property type="entry name" value="DUF6425"/>
    <property type="match status" value="1"/>
</dbReference>
<dbReference type="Proteomes" id="UP000008867">
    <property type="component" value="Chromosome 23"/>
</dbReference>
<feature type="region of interest" description="Disordered" evidence="1">
    <location>
        <begin position="31"/>
        <end position="289"/>
    </location>
</feature>
<dbReference type="HOGENOM" id="CLU_059979_0_0_1"/>
<dbReference type="VEuPathDB" id="FungiDB:sr16801"/>
<gene>
    <name evidence="2" type="ORF">sr16801</name>
</gene>
<feature type="compositionally biased region" description="Polar residues" evidence="1">
    <location>
        <begin position="205"/>
        <end position="214"/>
    </location>
</feature>
<reference evidence="2 3" key="1">
    <citation type="journal article" date="2010" name="Science">
        <title>Pathogenicity determinants in smut fungi revealed by genome comparison.</title>
        <authorList>
            <person name="Schirawski J."/>
            <person name="Mannhaupt G."/>
            <person name="Muench K."/>
            <person name="Brefort T."/>
            <person name="Schipper K."/>
            <person name="Doehlemann G."/>
            <person name="Di Stasio M."/>
            <person name="Roessel N."/>
            <person name="Mendoza-Mendoza A."/>
            <person name="Pester D."/>
            <person name="Mueller O."/>
            <person name="Winterberg B."/>
            <person name="Meyer E."/>
            <person name="Ghareeb H."/>
            <person name="Wollenberg T."/>
            <person name="Muensterkoetter M."/>
            <person name="Wong P."/>
            <person name="Walter M."/>
            <person name="Stukenbrock E."/>
            <person name="Gueldener U."/>
            <person name="Kahmann R."/>
        </authorList>
    </citation>
    <scope>NUCLEOTIDE SEQUENCE [LARGE SCALE GENOMIC DNA]</scope>
    <source>
        <strain evidence="3">SRZ2</strain>
    </source>
</reference>
<feature type="compositionally biased region" description="Basic and acidic residues" evidence="1">
    <location>
        <begin position="80"/>
        <end position="115"/>
    </location>
</feature>
<name>E6ZWD7_SPORE</name>
<dbReference type="EMBL" id="FQ311445">
    <property type="protein sequence ID" value="CBQ71544.1"/>
    <property type="molecule type" value="Genomic_DNA"/>
</dbReference>
<dbReference type="InterPro" id="IPR046310">
    <property type="entry name" value="DUF6425"/>
</dbReference>